<dbReference type="EMBL" id="AZHX01000071">
    <property type="protein sequence ID" value="ETX09027.1"/>
    <property type="molecule type" value="Genomic_DNA"/>
</dbReference>
<comment type="caution">
    <text evidence="1">The sequence shown here is derived from an EMBL/GenBank/DDBJ whole genome shotgun (WGS) entry which is preliminary data.</text>
</comment>
<protein>
    <submittedName>
        <fullName evidence="1">Uncharacterized protein</fullName>
    </submittedName>
</protein>
<name>W4MH47_9BACT</name>
<keyword evidence="2" id="KW-1185">Reference proteome</keyword>
<proteinExistence type="predicted"/>
<dbReference type="AlphaFoldDB" id="W4MH47"/>
<dbReference type="HOGENOM" id="CLU_1737185_0_0_7"/>
<dbReference type="Proteomes" id="UP000019140">
    <property type="component" value="Unassembled WGS sequence"/>
</dbReference>
<reference evidence="1 2" key="1">
    <citation type="journal article" date="2014" name="Nature">
        <title>An environmental bacterial taxon with a large and distinct metabolic repertoire.</title>
        <authorList>
            <person name="Wilson M.C."/>
            <person name="Mori T."/>
            <person name="Ruckert C."/>
            <person name="Uria A.R."/>
            <person name="Helf M.J."/>
            <person name="Takada K."/>
            <person name="Gernert C."/>
            <person name="Steffens U.A."/>
            <person name="Heycke N."/>
            <person name="Schmitt S."/>
            <person name="Rinke C."/>
            <person name="Helfrich E.J."/>
            <person name="Brachmann A.O."/>
            <person name="Gurgui C."/>
            <person name="Wakimoto T."/>
            <person name="Kracht M."/>
            <person name="Crusemann M."/>
            <person name="Hentschel U."/>
            <person name="Abe I."/>
            <person name="Matsunaga S."/>
            <person name="Kalinowski J."/>
            <person name="Takeyama H."/>
            <person name="Piel J."/>
        </authorList>
    </citation>
    <scope>NUCLEOTIDE SEQUENCE [LARGE SCALE GENOMIC DNA]</scope>
    <source>
        <strain evidence="2">TSY2</strain>
    </source>
</reference>
<organism evidence="1 2">
    <name type="scientific">Candidatus Entotheonella gemina</name>
    <dbReference type="NCBI Taxonomy" id="1429439"/>
    <lineage>
        <taxon>Bacteria</taxon>
        <taxon>Pseudomonadati</taxon>
        <taxon>Nitrospinota/Tectimicrobiota group</taxon>
        <taxon>Candidatus Tectimicrobiota</taxon>
        <taxon>Candidatus Entotheonellia</taxon>
        <taxon>Candidatus Entotheonellales</taxon>
        <taxon>Candidatus Entotheonellaceae</taxon>
        <taxon>Candidatus Entotheonella</taxon>
    </lineage>
</organism>
<sequence length="150" mass="16813">MTMRLPMPVGKDGPITGRVRAELIVDEPGIQSLPFSGNAYTRSYPAASLDLTQATLTYCEYERDARQVLTAWQFAALDHLPVCAGRISAGLDLRTHLYRHRAARVRIGLCCGARSGPLFVLWRARRRWRVQSALPGCFLYTHLLETHFGA</sequence>
<accession>W4MH47</accession>
<gene>
    <name evidence="1" type="ORF">ETSY2_01910</name>
</gene>
<evidence type="ECO:0000313" key="2">
    <source>
        <dbReference type="Proteomes" id="UP000019140"/>
    </source>
</evidence>
<evidence type="ECO:0000313" key="1">
    <source>
        <dbReference type="EMBL" id="ETX09027.1"/>
    </source>
</evidence>